<name>A0A835VTJ4_CHLIN</name>
<keyword evidence="1" id="KW-0732">Signal</keyword>
<feature type="domain" description="PPIase cyclophilin-type" evidence="2">
    <location>
        <begin position="221"/>
        <end position="356"/>
    </location>
</feature>
<organism evidence="3 4">
    <name type="scientific">Chlamydomonas incerta</name>
    <dbReference type="NCBI Taxonomy" id="51695"/>
    <lineage>
        <taxon>Eukaryota</taxon>
        <taxon>Viridiplantae</taxon>
        <taxon>Chlorophyta</taxon>
        <taxon>core chlorophytes</taxon>
        <taxon>Chlorophyceae</taxon>
        <taxon>CS clade</taxon>
        <taxon>Chlamydomonadales</taxon>
        <taxon>Chlamydomonadaceae</taxon>
        <taxon>Chlamydomonas</taxon>
    </lineage>
</organism>
<proteinExistence type="predicted"/>
<dbReference type="PANTHER" id="PTHR46873">
    <property type="entry name" value="EXPRESSED PROTEIN"/>
    <property type="match status" value="1"/>
</dbReference>
<dbReference type="EMBL" id="JAEHOC010000041">
    <property type="protein sequence ID" value="KAG2427285.1"/>
    <property type="molecule type" value="Genomic_DNA"/>
</dbReference>
<dbReference type="SUPFAM" id="SSF50891">
    <property type="entry name" value="Cyclophilin-like"/>
    <property type="match status" value="1"/>
</dbReference>
<reference evidence="3" key="1">
    <citation type="journal article" date="2020" name="bioRxiv">
        <title>Comparative genomics of Chlamydomonas.</title>
        <authorList>
            <person name="Craig R.J."/>
            <person name="Hasan A.R."/>
            <person name="Ness R.W."/>
            <person name="Keightley P.D."/>
        </authorList>
    </citation>
    <scope>NUCLEOTIDE SEQUENCE</scope>
    <source>
        <strain evidence="3">SAG 7.73</strain>
    </source>
</reference>
<dbReference type="OrthoDB" id="532384at2759"/>
<dbReference type="AlphaFoldDB" id="A0A835VTJ4"/>
<dbReference type="PANTHER" id="PTHR46873:SF1">
    <property type="entry name" value="EXPRESSED PROTEIN"/>
    <property type="match status" value="1"/>
</dbReference>
<dbReference type="InterPro" id="IPR029000">
    <property type="entry name" value="Cyclophilin-like_dom_sf"/>
</dbReference>
<gene>
    <name evidence="3" type="ORF">HXX76_012481</name>
</gene>
<feature type="signal peptide" evidence="1">
    <location>
        <begin position="1"/>
        <end position="19"/>
    </location>
</feature>
<evidence type="ECO:0000259" key="2">
    <source>
        <dbReference type="Pfam" id="PF00160"/>
    </source>
</evidence>
<dbReference type="GO" id="GO:0003755">
    <property type="term" value="F:peptidyl-prolyl cis-trans isomerase activity"/>
    <property type="evidence" value="ECO:0007669"/>
    <property type="project" value="InterPro"/>
</dbReference>
<evidence type="ECO:0000313" key="4">
    <source>
        <dbReference type="Proteomes" id="UP000650467"/>
    </source>
</evidence>
<evidence type="ECO:0000313" key="3">
    <source>
        <dbReference type="EMBL" id="KAG2427285.1"/>
    </source>
</evidence>
<accession>A0A835VTJ4</accession>
<feature type="chain" id="PRO_5032983692" description="PPIase cyclophilin-type domain-containing protein" evidence="1">
    <location>
        <begin position="20"/>
        <end position="371"/>
    </location>
</feature>
<dbReference type="Pfam" id="PF00160">
    <property type="entry name" value="Pro_isomerase"/>
    <property type="match status" value="1"/>
</dbReference>
<comment type="caution">
    <text evidence="3">The sequence shown here is derived from an EMBL/GenBank/DDBJ whole genome shotgun (WGS) entry which is preliminary data.</text>
</comment>
<dbReference type="InterPro" id="IPR002130">
    <property type="entry name" value="Cyclophilin-type_PPIase_dom"/>
</dbReference>
<protein>
    <recommendedName>
        <fullName evidence="2">PPIase cyclophilin-type domain-containing protein</fullName>
    </recommendedName>
</protein>
<dbReference type="Gene3D" id="3.50.4.10">
    <property type="entry name" value="Hepatocyte Growth Factor"/>
    <property type="match status" value="1"/>
</dbReference>
<dbReference type="Gene3D" id="2.40.100.10">
    <property type="entry name" value="Cyclophilin-like"/>
    <property type="match status" value="1"/>
</dbReference>
<sequence length="371" mass="40125">MIGVLSMMLMVVVHRKANCQDPLVTNISDLRSLLITLQTWEAQNADHPAQAGLRRVTTELESLLVSKSTSPPPPVAVPAASSSAAVEKGSLRALAVGGTQCFVSQSSEFWGEPVVWGPEHHTPDAAECCAACHAHALAAARGGLDAGPNSTTCNTWVYCGDPDRCGQHYRECWLKHQKEIPPPEARAAASGANGNSMWTSGVVYGSDGDWLKQYDGRTTLTLHFELGDVVVKLLPELAPASVRELRRMAALLALEGTGCDGCKLYRSEVNFLVQGVIRHPGAYVATPRRPNPPQKKMMQRGLACWAGGMGGPDWFVNLIDQSGFGDDHLCWGKIDDMALLDAIVKLPTKPKAKPNEMTFLAKELRFNMTLS</sequence>
<keyword evidence="4" id="KW-1185">Reference proteome</keyword>
<evidence type="ECO:0000256" key="1">
    <source>
        <dbReference type="SAM" id="SignalP"/>
    </source>
</evidence>
<dbReference type="Proteomes" id="UP000650467">
    <property type="component" value="Unassembled WGS sequence"/>
</dbReference>